<sequence>MPLQYMTRPSANRIMETSAKSGFRATVAGPPKSIHIGLLVAIPTSRKLAQSEMSHYHAQLPTFRSVSVTSRLWLPAVRYSRVHSVEINRTQISPLPKPSQSSGYEMGNHSGGVDASALCRAGLHDEAFSQSDYGNLSKIWLSCYGGWASKIDSHWPAGGYTNFPQTCPIGNEPLPSQLPTFRSVSVTSRLWLPAVRYSRVHSVEINRTQISPLPKPSQSSGYEIGNHSEAQM</sequence>
<protein>
    <submittedName>
        <fullName evidence="2">Uncharacterized protein</fullName>
    </submittedName>
</protein>
<reference evidence="2 3" key="1">
    <citation type="journal article" date="2016" name="Mol. Biol. Evol.">
        <title>Comparative Genomics of Early-Diverging Mushroom-Forming Fungi Provides Insights into the Origins of Lignocellulose Decay Capabilities.</title>
        <authorList>
            <person name="Nagy L.G."/>
            <person name="Riley R."/>
            <person name="Tritt A."/>
            <person name="Adam C."/>
            <person name="Daum C."/>
            <person name="Floudas D."/>
            <person name="Sun H."/>
            <person name="Yadav J.S."/>
            <person name="Pangilinan J."/>
            <person name="Larsson K.H."/>
            <person name="Matsuura K."/>
            <person name="Barry K."/>
            <person name="Labutti K."/>
            <person name="Kuo R."/>
            <person name="Ohm R.A."/>
            <person name="Bhattacharya S.S."/>
            <person name="Shirouzu T."/>
            <person name="Yoshinaga Y."/>
            <person name="Martin F.M."/>
            <person name="Grigoriev I.V."/>
            <person name="Hibbett D.S."/>
        </authorList>
    </citation>
    <scope>NUCLEOTIDE SEQUENCE [LARGE SCALE GENOMIC DNA]</scope>
    <source>
        <strain evidence="2 3">CBS 109695</strain>
    </source>
</reference>
<dbReference type="Proteomes" id="UP000076532">
    <property type="component" value="Unassembled WGS sequence"/>
</dbReference>
<name>A0A166PRJ9_9AGAM</name>
<dbReference type="AlphaFoldDB" id="A0A166PRJ9"/>
<accession>A0A166PRJ9</accession>
<keyword evidence="3" id="KW-1185">Reference proteome</keyword>
<organism evidence="2 3">
    <name type="scientific">Athelia psychrophila</name>
    <dbReference type="NCBI Taxonomy" id="1759441"/>
    <lineage>
        <taxon>Eukaryota</taxon>
        <taxon>Fungi</taxon>
        <taxon>Dikarya</taxon>
        <taxon>Basidiomycota</taxon>
        <taxon>Agaricomycotina</taxon>
        <taxon>Agaricomycetes</taxon>
        <taxon>Agaricomycetidae</taxon>
        <taxon>Atheliales</taxon>
        <taxon>Atheliaceae</taxon>
        <taxon>Athelia</taxon>
    </lineage>
</organism>
<proteinExistence type="predicted"/>
<evidence type="ECO:0000313" key="2">
    <source>
        <dbReference type="EMBL" id="KZP26373.1"/>
    </source>
</evidence>
<feature type="compositionally biased region" description="Polar residues" evidence="1">
    <location>
        <begin position="210"/>
        <end position="221"/>
    </location>
</feature>
<dbReference type="EMBL" id="KV417515">
    <property type="protein sequence ID" value="KZP26373.1"/>
    <property type="molecule type" value="Genomic_DNA"/>
</dbReference>
<evidence type="ECO:0000313" key="3">
    <source>
        <dbReference type="Proteomes" id="UP000076532"/>
    </source>
</evidence>
<evidence type="ECO:0000256" key="1">
    <source>
        <dbReference type="SAM" id="MobiDB-lite"/>
    </source>
</evidence>
<gene>
    <name evidence="2" type="ORF">FIBSPDRAFT_1005082</name>
</gene>
<feature type="region of interest" description="Disordered" evidence="1">
    <location>
        <begin position="210"/>
        <end position="232"/>
    </location>
</feature>